<evidence type="ECO:0000256" key="4">
    <source>
        <dbReference type="ARBA" id="ARBA00022989"/>
    </source>
</evidence>
<feature type="transmembrane region" description="Helical" evidence="6">
    <location>
        <begin position="134"/>
        <end position="152"/>
    </location>
</feature>
<comment type="caution">
    <text evidence="7">The sequence shown here is derived from an EMBL/GenBank/DDBJ whole genome shotgun (WGS) entry which is preliminary data.</text>
</comment>
<feature type="transmembrane region" description="Helical" evidence="6">
    <location>
        <begin position="106"/>
        <end position="128"/>
    </location>
</feature>
<dbReference type="PANTHER" id="PTHR30238">
    <property type="entry name" value="MEMBRANE BOUND PREDICTED REDOX MODULATOR"/>
    <property type="match status" value="1"/>
</dbReference>
<feature type="transmembrane region" description="Helical" evidence="6">
    <location>
        <begin position="197"/>
        <end position="221"/>
    </location>
</feature>
<feature type="transmembrane region" description="Helical" evidence="6">
    <location>
        <begin position="81"/>
        <end position="99"/>
    </location>
</feature>
<dbReference type="InterPro" id="IPR005496">
    <property type="entry name" value="Integral_membrane_TerC"/>
</dbReference>
<dbReference type="InterPro" id="IPR022369">
    <property type="entry name" value="Integral_membrane_TerC_rswitch"/>
</dbReference>
<protein>
    <submittedName>
        <fullName evidence="7">TerC/Alx family metal homeostasis membrane protein</fullName>
    </submittedName>
</protein>
<feature type="transmembrane region" description="Helical" evidence="6">
    <location>
        <begin position="41"/>
        <end position="61"/>
    </location>
</feature>
<feature type="transmembrane region" description="Helical" evidence="6">
    <location>
        <begin position="227"/>
        <end position="248"/>
    </location>
</feature>
<evidence type="ECO:0000256" key="3">
    <source>
        <dbReference type="ARBA" id="ARBA00022692"/>
    </source>
</evidence>
<dbReference type="Proteomes" id="UP000293550">
    <property type="component" value="Unassembled WGS sequence"/>
</dbReference>
<dbReference type="EMBL" id="SCFB01000007">
    <property type="protein sequence ID" value="RZI45742.1"/>
    <property type="molecule type" value="Genomic_DNA"/>
</dbReference>
<feature type="transmembrane region" description="Helical" evidence="6">
    <location>
        <begin position="284"/>
        <end position="301"/>
    </location>
</feature>
<evidence type="ECO:0000256" key="2">
    <source>
        <dbReference type="ARBA" id="ARBA00007511"/>
    </source>
</evidence>
<organism evidence="7 8">
    <name type="scientific">Candidatus Finniella inopinata</name>
    <dbReference type="NCBI Taxonomy" id="1696036"/>
    <lineage>
        <taxon>Bacteria</taxon>
        <taxon>Pseudomonadati</taxon>
        <taxon>Pseudomonadota</taxon>
        <taxon>Alphaproteobacteria</taxon>
        <taxon>Holosporales</taxon>
        <taxon>Candidatus Paracaedibacteraceae</taxon>
        <taxon>Candidatus Finniella</taxon>
    </lineage>
</organism>
<evidence type="ECO:0000256" key="1">
    <source>
        <dbReference type="ARBA" id="ARBA00004141"/>
    </source>
</evidence>
<sequence>MSSYSHTLLPWLVFNAGVVFMLALDLGFFHKKAHLPSYAEALLWSFVWFIFALLFGGWIAFDQGLDCSLLFFTGYAIEKSLSLDNIMVFAIVFQTLKIPNQYQHRVLFWGIISALLLRLAMIWGGILLLQKFHFILYIFGGILFITGLKILYLGDRETDLKNTWAWKSMQKFFPLKDQLNGDKFSIKQNGKIYGTPLLAALILIEFSDVIFALDSIPAIFAITQDPFIIYTANVFAILGLRSLYFLLVNAMDDLRFLKKGLAAILCFVGLKMLGIVNIQTHHSLFVILIILGGTAVASYVVRKKDGV</sequence>
<dbReference type="AlphaFoldDB" id="A0A4Q7DGF6"/>
<dbReference type="Pfam" id="PF03741">
    <property type="entry name" value="TerC"/>
    <property type="match status" value="1"/>
</dbReference>
<dbReference type="GO" id="GO:0016020">
    <property type="term" value="C:membrane"/>
    <property type="evidence" value="ECO:0007669"/>
    <property type="project" value="UniProtKB-SubCell"/>
</dbReference>
<dbReference type="PANTHER" id="PTHR30238:SF0">
    <property type="entry name" value="THYLAKOID MEMBRANE PROTEIN TERC, CHLOROPLASTIC"/>
    <property type="match status" value="1"/>
</dbReference>
<gene>
    <name evidence="7" type="ORF">EQU50_06475</name>
</gene>
<keyword evidence="4 6" id="KW-1133">Transmembrane helix</keyword>
<dbReference type="RefSeq" id="WP_130154318.1">
    <property type="nucleotide sequence ID" value="NZ_SCFB01000007.1"/>
</dbReference>
<comment type="subcellular location">
    <subcellularLocation>
        <location evidence="1">Membrane</location>
        <topology evidence="1">Multi-pass membrane protein</topology>
    </subcellularLocation>
</comment>
<evidence type="ECO:0000256" key="6">
    <source>
        <dbReference type="SAM" id="Phobius"/>
    </source>
</evidence>
<evidence type="ECO:0000313" key="7">
    <source>
        <dbReference type="EMBL" id="RZI45742.1"/>
    </source>
</evidence>
<reference evidence="7 8" key="1">
    <citation type="submission" date="2018-10" db="EMBL/GenBank/DDBJ databases">
        <title>An updated phylogeny of the Alphaproteobacteria reveals that the parasitic Rickettsiales and Holosporales have independent origins.</title>
        <authorList>
            <person name="Munoz-Gomez S.A."/>
            <person name="Hess S."/>
            <person name="Burger G."/>
            <person name="Lang B.F."/>
            <person name="Susko E."/>
            <person name="Slamovits C.H."/>
            <person name="Roger A.J."/>
        </authorList>
    </citation>
    <scope>NUCLEOTIDE SEQUENCE [LARGE SCALE GENOMIC DNA]</scope>
    <source>
        <strain evidence="7">HOLO01</strain>
    </source>
</reference>
<feature type="transmembrane region" description="Helical" evidence="6">
    <location>
        <begin position="260"/>
        <end position="278"/>
    </location>
</feature>
<comment type="similarity">
    <text evidence="2">Belongs to the TerC family.</text>
</comment>
<proteinExistence type="inferred from homology"/>
<keyword evidence="5 6" id="KW-0472">Membrane</keyword>
<evidence type="ECO:0000256" key="5">
    <source>
        <dbReference type="ARBA" id="ARBA00023136"/>
    </source>
</evidence>
<dbReference type="NCBIfam" id="TIGR03718">
    <property type="entry name" value="R_switched_Alx"/>
    <property type="match status" value="1"/>
</dbReference>
<feature type="transmembrane region" description="Helical" evidence="6">
    <location>
        <begin position="12"/>
        <end position="29"/>
    </location>
</feature>
<evidence type="ECO:0000313" key="8">
    <source>
        <dbReference type="Proteomes" id="UP000293550"/>
    </source>
</evidence>
<accession>A0A4Q7DGF6</accession>
<name>A0A4Q7DGF6_9PROT</name>
<keyword evidence="3 6" id="KW-0812">Transmembrane</keyword>
<dbReference type="OrthoDB" id="9783692at2"/>
<keyword evidence="8" id="KW-1185">Reference proteome</keyword>